<evidence type="ECO:0000256" key="1">
    <source>
        <dbReference type="ARBA" id="ARBA00006432"/>
    </source>
</evidence>
<dbReference type="PANTHER" id="PTHR42921">
    <property type="entry name" value="ACETOACETYL-COA SYNTHETASE"/>
    <property type="match status" value="1"/>
</dbReference>
<dbReference type="Proteomes" id="UP000594468">
    <property type="component" value="Chromosome"/>
</dbReference>
<sequence>MVLREGDLLWQPTPEMIANSHLTHYMHWLAETHDLHFDTYAALWQWSVTHIEDFWVSLFAFFDLIYSQPWQMPLVSRSMPGTQWFPGMRLNYAENIFSRMTSQQPMMLYKAEDEPLVSLSWQTIYEQVNRLAQVLREQGIQPGDCVVAYLPNIPQAMVAVLAVASLGAIWSSCSPDFGSRSVLDRFSQIEPRVLIAVDGYQYGGKTYERRAVVAELQNELPSLEHTILIPYLQDHTDGLRDTVLWDAVLAEVDPPEQITFAQVPFDHPLWVLYSSGTTGLPKPIVQGHGGILLEHVKATAFHNDQHRGDRFFWYTSTGWMMWNYVLGSLLAGSAIILYNGSPGYPDLNALFELAEQSGMTYFGTSAAFIHACMKADLHPNKQYDLSAIRGVGSTGSPLTVEGFDWVYHNINSHLALESLSGGTDLCTAIVGGVRILPIYAGEIQGASLGAKVQAYNESGQPVVDEVGELVITEPMPSMPLYLWGDDASMSRYQASYFDMFPGIWWHGDWIKFNERGGCVIYGRSDSTINRQGIRMGTSEIYRVLHTFDEIADSLIVDLELLGRQSFLPLFVVLREDETLTEALQERIKEKLRDEVSPRHVPDKIIQIGQVPYTLSGKKMEVPIRKILLGMDAEKAANPGAMRNPESLSFFKILAEQLYDII</sequence>
<proteinExistence type="inferred from homology"/>
<dbReference type="Pfam" id="PF16177">
    <property type="entry name" value="ACAS_N"/>
    <property type="match status" value="1"/>
</dbReference>
<dbReference type="InterPro" id="IPR032387">
    <property type="entry name" value="ACAS_N"/>
</dbReference>
<dbReference type="CDD" id="cd05943">
    <property type="entry name" value="AACS"/>
    <property type="match status" value="1"/>
</dbReference>
<dbReference type="InterPro" id="IPR005914">
    <property type="entry name" value="Acac_CoA_synth"/>
</dbReference>
<accession>A0A7S8ECJ1</accession>
<dbReference type="GO" id="GO:0006629">
    <property type="term" value="P:lipid metabolic process"/>
    <property type="evidence" value="ECO:0007669"/>
    <property type="project" value="InterPro"/>
</dbReference>
<dbReference type="NCBIfam" id="NF002937">
    <property type="entry name" value="PRK03584.1"/>
    <property type="match status" value="1"/>
</dbReference>
<evidence type="ECO:0000259" key="6">
    <source>
        <dbReference type="Pfam" id="PF16177"/>
    </source>
</evidence>
<evidence type="ECO:0000313" key="8">
    <source>
        <dbReference type="Proteomes" id="UP000594468"/>
    </source>
</evidence>
<keyword evidence="3" id="KW-0547">Nucleotide-binding</keyword>
<dbReference type="Gene3D" id="3.30.300.30">
    <property type="match status" value="1"/>
</dbReference>
<feature type="domain" description="Acetyl-coenzyme A synthetase N-terminal" evidence="6">
    <location>
        <begin position="40"/>
        <end position="95"/>
    </location>
</feature>
<dbReference type="EC" id="6.2.1.16" evidence="7"/>
<dbReference type="KEGG" id="pmet:G4Y79_08855"/>
<dbReference type="Pfam" id="PF00501">
    <property type="entry name" value="AMP-binding"/>
    <property type="match status" value="1"/>
</dbReference>
<dbReference type="InterPro" id="IPR042099">
    <property type="entry name" value="ANL_N_sf"/>
</dbReference>
<dbReference type="Gene3D" id="3.40.50.12780">
    <property type="entry name" value="N-terminal domain of ligase-like"/>
    <property type="match status" value="1"/>
</dbReference>
<dbReference type="SUPFAM" id="SSF56801">
    <property type="entry name" value="Acetyl-CoA synthetase-like"/>
    <property type="match status" value="1"/>
</dbReference>
<comment type="similarity">
    <text evidence="1">Belongs to the ATP-dependent AMP-binding enzyme family.</text>
</comment>
<reference evidence="7 8" key="1">
    <citation type="submission" date="2020-02" db="EMBL/GenBank/DDBJ databases">
        <authorList>
            <person name="Zheng R.K."/>
            <person name="Sun C.M."/>
        </authorList>
    </citation>
    <scope>NUCLEOTIDE SEQUENCE [LARGE SCALE GENOMIC DNA]</scope>
    <source>
        <strain evidence="8">rifampicinis</strain>
    </source>
</reference>
<dbReference type="PROSITE" id="PS00455">
    <property type="entry name" value="AMP_BINDING"/>
    <property type="match status" value="1"/>
</dbReference>
<name>A0A7S8ECJ1_9CHLR</name>
<dbReference type="NCBIfam" id="TIGR01217">
    <property type="entry name" value="ac_ac_CoA_syn"/>
    <property type="match status" value="1"/>
</dbReference>
<evidence type="ECO:0000259" key="5">
    <source>
        <dbReference type="Pfam" id="PF00501"/>
    </source>
</evidence>
<evidence type="ECO:0000313" key="7">
    <source>
        <dbReference type="EMBL" id="QPC84468.1"/>
    </source>
</evidence>
<dbReference type="InterPro" id="IPR045851">
    <property type="entry name" value="AMP-bd_C_sf"/>
</dbReference>
<feature type="domain" description="AMP-dependent synthetase/ligase" evidence="5">
    <location>
        <begin position="117"/>
        <end position="475"/>
    </location>
</feature>
<protein>
    <submittedName>
        <fullName evidence="7">Acetoacetate--CoA ligase</fullName>
        <ecNumber evidence="7">6.2.1.16</ecNumber>
    </submittedName>
</protein>
<evidence type="ECO:0000256" key="2">
    <source>
        <dbReference type="ARBA" id="ARBA00022598"/>
    </source>
</evidence>
<keyword evidence="8" id="KW-1185">Reference proteome</keyword>
<dbReference type="AlphaFoldDB" id="A0A7S8ECJ1"/>
<dbReference type="GO" id="GO:0030729">
    <property type="term" value="F:acetoacetate-CoA ligase activity"/>
    <property type="evidence" value="ECO:0007669"/>
    <property type="project" value="UniProtKB-EC"/>
</dbReference>
<evidence type="ECO:0000256" key="4">
    <source>
        <dbReference type="ARBA" id="ARBA00022840"/>
    </source>
</evidence>
<evidence type="ECO:0000256" key="3">
    <source>
        <dbReference type="ARBA" id="ARBA00022741"/>
    </source>
</evidence>
<dbReference type="PANTHER" id="PTHR42921:SF1">
    <property type="entry name" value="ACETOACETYL-COA SYNTHETASE"/>
    <property type="match status" value="1"/>
</dbReference>
<dbReference type="InterPro" id="IPR000873">
    <property type="entry name" value="AMP-dep_synth/lig_dom"/>
</dbReference>
<dbReference type="GO" id="GO:0005524">
    <property type="term" value="F:ATP binding"/>
    <property type="evidence" value="ECO:0007669"/>
    <property type="project" value="UniProtKB-KW"/>
</dbReference>
<dbReference type="EMBL" id="CP062983">
    <property type="protein sequence ID" value="QPC84468.1"/>
    <property type="molecule type" value="Genomic_DNA"/>
</dbReference>
<dbReference type="RefSeq" id="WP_195172531.1">
    <property type="nucleotide sequence ID" value="NZ_CP062983.1"/>
</dbReference>
<dbReference type="InterPro" id="IPR020845">
    <property type="entry name" value="AMP-binding_CS"/>
</dbReference>
<keyword evidence="2 7" id="KW-0436">Ligase</keyword>
<keyword evidence="4" id="KW-0067">ATP-binding</keyword>
<organism evidence="7 8">
    <name type="scientific">Phototrophicus methaneseepsis</name>
    <dbReference type="NCBI Taxonomy" id="2710758"/>
    <lineage>
        <taxon>Bacteria</taxon>
        <taxon>Bacillati</taxon>
        <taxon>Chloroflexota</taxon>
        <taxon>Candidatus Thermofontia</taxon>
        <taxon>Phototrophicales</taxon>
        <taxon>Phototrophicaceae</taxon>
        <taxon>Phototrophicus</taxon>
    </lineage>
</organism>
<gene>
    <name evidence="7" type="ORF">G4Y79_08855</name>
</gene>